<dbReference type="EMBL" id="CP000302">
    <property type="protein sequence ID" value="ABE55242.1"/>
    <property type="molecule type" value="Genomic_DNA"/>
</dbReference>
<accession>Q12MT4</accession>
<evidence type="ECO:0008006" key="4">
    <source>
        <dbReference type="Google" id="ProtNLM"/>
    </source>
</evidence>
<gene>
    <name evidence="2" type="ordered locus">Sden_1959</name>
</gene>
<feature type="chain" id="PRO_5004181562" description="DUF2987 domain-containing protein" evidence="1">
    <location>
        <begin position="25"/>
        <end position="216"/>
    </location>
</feature>
<keyword evidence="3" id="KW-1185">Reference proteome</keyword>
<sequence length="216" mass="23773">MKLSCLSGGLLSLAMALNATSVSAETVSLEYVGFYDRLKQVNKHNYPLAELAFSVPKTPDCTIISGNITTVKTSAPLSYDESQRLFLPFDAEFKSDRGLINLEMTGKAESCAIAMQVRAKSVQQDYKKIELLQVKADMDALLDGLQGFPMKYFRKPLSGLTFEFAAGALQSPVIRLNGIEQPLTEQGRFTLTNGQIDQLEQLQFSVKPLVLSPLID</sequence>
<dbReference type="eggNOG" id="ENOG502Z8T7">
    <property type="taxonomic scope" value="Bacteria"/>
</dbReference>
<feature type="signal peptide" evidence="1">
    <location>
        <begin position="1"/>
        <end position="24"/>
    </location>
</feature>
<evidence type="ECO:0000313" key="3">
    <source>
        <dbReference type="Proteomes" id="UP000001982"/>
    </source>
</evidence>
<proteinExistence type="predicted"/>
<dbReference type="Pfam" id="PF11205">
    <property type="entry name" value="DUF2987"/>
    <property type="match status" value="1"/>
</dbReference>
<evidence type="ECO:0000256" key="1">
    <source>
        <dbReference type="SAM" id="SignalP"/>
    </source>
</evidence>
<dbReference type="OrthoDB" id="6402179at2"/>
<dbReference type="RefSeq" id="WP_011496398.1">
    <property type="nucleotide sequence ID" value="NC_007954.1"/>
</dbReference>
<dbReference type="AlphaFoldDB" id="Q12MT4"/>
<dbReference type="KEGG" id="sdn:Sden_1959"/>
<dbReference type="Proteomes" id="UP000001982">
    <property type="component" value="Chromosome"/>
</dbReference>
<dbReference type="InterPro" id="IPR021370">
    <property type="entry name" value="DUF2987"/>
</dbReference>
<evidence type="ECO:0000313" key="2">
    <source>
        <dbReference type="EMBL" id="ABE55242.1"/>
    </source>
</evidence>
<dbReference type="HOGENOM" id="CLU_106580_0_0_6"/>
<name>Q12MT4_SHEDO</name>
<organism evidence="2 3">
    <name type="scientific">Shewanella denitrificans (strain OS217 / ATCC BAA-1090 / DSM 15013)</name>
    <dbReference type="NCBI Taxonomy" id="318161"/>
    <lineage>
        <taxon>Bacteria</taxon>
        <taxon>Pseudomonadati</taxon>
        <taxon>Pseudomonadota</taxon>
        <taxon>Gammaproteobacteria</taxon>
        <taxon>Alteromonadales</taxon>
        <taxon>Shewanellaceae</taxon>
        <taxon>Shewanella</taxon>
    </lineage>
</organism>
<protein>
    <recommendedName>
        <fullName evidence="4">DUF2987 domain-containing protein</fullName>
    </recommendedName>
</protein>
<keyword evidence="1" id="KW-0732">Signal</keyword>
<reference evidence="2 3" key="1">
    <citation type="submission" date="2006-03" db="EMBL/GenBank/DDBJ databases">
        <title>Complete sequence of Shewanella denitrificans OS217.</title>
        <authorList>
            <consortium name="US DOE Joint Genome Institute"/>
            <person name="Copeland A."/>
            <person name="Lucas S."/>
            <person name="Lapidus A."/>
            <person name="Barry K."/>
            <person name="Detter J.C."/>
            <person name="Glavina del Rio T."/>
            <person name="Hammon N."/>
            <person name="Israni S."/>
            <person name="Dalin E."/>
            <person name="Tice H."/>
            <person name="Pitluck S."/>
            <person name="Brettin T."/>
            <person name="Bruce D."/>
            <person name="Han C."/>
            <person name="Tapia R."/>
            <person name="Gilna P."/>
            <person name="Kiss H."/>
            <person name="Schmutz J."/>
            <person name="Larimer F."/>
            <person name="Land M."/>
            <person name="Hauser L."/>
            <person name="Kyrpides N."/>
            <person name="Lykidis A."/>
            <person name="Richardson P."/>
        </authorList>
    </citation>
    <scope>NUCLEOTIDE SEQUENCE [LARGE SCALE GENOMIC DNA]</scope>
    <source>
        <strain evidence="3">OS217 / ATCC BAA-1090 / DSM 15013</strain>
    </source>
</reference>